<comment type="caution">
    <text evidence="2">The sequence shown here is derived from an EMBL/GenBank/DDBJ whole genome shotgun (WGS) entry which is preliminary data.</text>
</comment>
<dbReference type="SUPFAM" id="SSF53474">
    <property type="entry name" value="alpha/beta-Hydrolases"/>
    <property type="match status" value="1"/>
</dbReference>
<gene>
    <name evidence="2" type="ORF">POM88_042485</name>
</gene>
<dbReference type="GO" id="GO:0004185">
    <property type="term" value="F:serine-type carboxypeptidase activity"/>
    <property type="evidence" value="ECO:0007669"/>
    <property type="project" value="InterPro"/>
</dbReference>
<dbReference type="EMBL" id="JAUIZM010000009">
    <property type="protein sequence ID" value="KAK1366924.1"/>
    <property type="molecule type" value="Genomic_DNA"/>
</dbReference>
<accession>A0AAD8HGS2</accession>
<evidence type="ECO:0008006" key="4">
    <source>
        <dbReference type="Google" id="ProtNLM"/>
    </source>
</evidence>
<reference evidence="2" key="2">
    <citation type="submission" date="2023-05" db="EMBL/GenBank/DDBJ databases">
        <authorList>
            <person name="Schelkunov M.I."/>
        </authorList>
    </citation>
    <scope>NUCLEOTIDE SEQUENCE</scope>
    <source>
        <strain evidence="2">Hsosn_3</strain>
        <tissue evidence="2">Leaf</tissue>
    </source>
</reference>
<evidence type="ECO:0000313" key="3">
    <source>
        <dbReference type="Proteomes" id="UP001237642"/>
    </source>
</evidence>
<dbReference type="Pfam" id="PF00450">
    <property type="entry name" value="Peptidase_S10"/>
    <property type="match status" value="1"/>
</dbReference>
<dbReference type="InterPro" id="IPR029058">
    <property type="entry name" value="AB_hydrolase_fold"/>
</dbReference>
<dbReference type="Proteomes" id="UP001237642">
    <property type="component" value="Unassembled WGS sequence"/>
</dbReference>
<name>A0AAD8HGS2_9APIA</name>
<sequence>MRYTIFITVFGYERNEGDRCQNSSNSQIKLSEVVADSHSEVKFLSGFEGPHPFHLQTGYVGVDESEDVQFYYFLESERNPKQDPLILWMTGGPGCSSFSALANEIGPLYFKGGGHTAPEFRLAECYVMFERWISDKPL</sequence>
<comment type="similarity">
    <text evidence="1">Belongs to the peptidase S10 family.</text>
</comment>
<reference evidence="2" key="1">
    <citation type="submission" date="2023-02" db="EMBL/GenBank/DDBJ databases">
        <title>Genome of toxic invasive species Heracleum sosnowskyi carries increased number of genes despite the absence of recent whole-genome duplications.</title>
        <authorList>
            <person name="Schelkunov M."/>
            <person name="Shtratnikova V."/>
            <person name="Makarenko M."/>
            <person name="Klepikova A."/>
            <person name="Omelchenko D."/>
            <person name="Novikova G."/>
            <person name="Obukhova E."/>
            <person name="Bogdanov V."/>
            <person name="Penin A."/>
            <person name="Logacheva M."/>
        </authorList>
    </citation>
    <scope>NUCLEOTIDE SEQUENCE</scope>
    <source>
        <strain evidence="2">Hsosn_3</strain>
        <tissue evidence="2">Leaf</tissue>
    </source>
</reference>
<dbReference type="GO" id="GO:0016747">
    <property type="term" value="F:acyltransferase activity, transferring groups other than amino-acyl groups"/>
    <property type="evidence" value="ECO:0007669"/>
    <property type="project" value="TreeGrafter"/>
</dbReference>
<dbReference type="PANTHER" id="PTHR11802">
    <property type="entry name" value="SERINE PROTEASE FAMILY S10 SERINE CARBOXYPEPTIDASE"/>
    <property type="match status" value="1"/>
</dbReference>
<evidence type="ECO:0000256" key="1">
    <source>
        <dbReference type="ARBA" id="ARBA00009431"/>
    </source>
</evidence>
<dbReference type="Gene3D" id="3.40.50.1820">
    <property type="entry name" value="alpha/beta hydrolase"/>
    <property type="match status" value="1"/>
</dbReference>
<dbReference type="InterPro" id="IPR001563">
    <property type="entry name" value="Peptidase_S10"/>
</dbReference>
<dbReference type="GO" id="GO:0006508">
    <property type="term" value="P:proteolysis"/>
    <property type="evidence" value="ECO:0007669"/>
    <property type="project" value="InterPro"/>
</dbReference>
<dbReference type="PANTHER" id="PTHR11802:SF389">
    <property type="entry name" value="1-O-ACYLGLUCOSE:ANTHOCYANIN-O-ACYLTRANSFERASE"/>
    <property type="match status" value="1"/>
</dbReference>
<proteinExistence type="inferred from homology"/>
<evidence type="ECO:0000313" key="2">
    <source>
        <dbReference type="EMBL" id="KAK1366924.1"/>
    </source>
</evidence>
<organism evidence="2 3">
    <name type="scientific">Heracleum sosnowskyi</name>
    <dbReference type="NCBI Taxonomy" id="360622"/>
    <lineage>
        <taxon>Eukaryota</taxon>
        <taxon>Viridiplantae</taxon>
        <taxon>Streptophyta</taxon>
        <taxon>Embryophyta</taxon>
        <taxon>Tracheophyta</taxon>
        <taxon>Spermatophyta</taxon>
        <taxon>Magnoliopsida</taxon>
        <taxon>eudicotyledons</taxon>
        <taxon>Gunneridae</taxon>
        <taxon>Pentapetalae</taxon>
        <taxon>asterids</taxon>
        <taxon>campanulids</taxon>
        <taxon>Apiales</taxon>
        <taxon>Apiaceae</taxon>
        <taxon>Apioideae</taxon>
        <taxon>apioid superclade</taxon>
        <taxon>Tordylieae</taxon>
        <taxon>Tordyliinae</taxon>
        <taxon>Heracleum</taxon>
    </lineage>
</organism>
<dbReference type="AlphaFoldDB" id="A0AAD8HGS2"/>
<dbReference type="GO" id="GO:0019748">
    <property type="term" value="P:secondary metabolic process"/>
    <property type="evidence" value="ECO:0007669"/>
    <property type="project" value="TreeGrafter"/>
</dbReference>
<keyword evidence="3" id="KW-1185">Reference proteome</keyword>
<protein>
    <recommendedName>
        <fullName evidence="4">Serine carboxypeptidase</fullName>
    </recommendedName>
</protein>